<dbReference type="SMART" id="SM00490">
    <property type="entry name" value="HELICc"/>
    <property type="match status" value="1"/>
</dbReference>
<dbReference type="STRING" id="1249483.LEP1GSC202_2610"/>
<dbReference type="InterPro" id="IPR027417">
    <property type="entry name" value="P-loop_NTPase"/>
</dbReference>
<gene>
    <name evidence="9" type="ORF">LEP1GSC202_2610</name>
</gene>
<evidence type="ECO:0000256" key="3">
    <source>
        <dbReference type="ARBA" id="ARBA00022806"/>
    </source>
</evidence>
<accession>A0A5E8H8U9</accession>
<dbReference type="FunFam" id="3.40.50.300:FF:001363">
    <property type="entry name" value="ATP-dependent DNA helicase RecQ"/>
    <property type="match status" value="1"/>
</dbReference>
<dbReference type="Pfam" id="PF16124">
    <property type="entry name" value="RecQ_Zn_bind"/>
    <property type="match status" value="1"/>
</dbReference>
<dbReference type="Proteomes" id="UP000013996">
    <property type="component" value="Unassembled WGS sequence"/>
</dbReference>
<dbReference type="Pfam" id="PF00270">
    <property type="entry name" value="DEAD"/>
    <property type="match status" value="1"/>
</dbReference>
<proteinExistence type="predicted"/>
<dbReference type="InterPro" id="IPR032284">
    <property type="entry name" value="RecQ_Zn-bd"/>
</dbReference>
<feature type="domain" description="Helicase ATP-binding" evidence="7">
    <location>
        <begin position="23"/>
        <end position="191"/>
    </location>
</feature>
<protein>
    <recommendedName>
        <fullName evidence="5">ATP-dependent DNA helicase RecQ</fullName>
    </recommendedName>
    <alternativeName>
        <fullName evidence="6">DNA 3'-5' helicase RecQ</fullName>
    </alternativeName>
</protein>
<dbReference type="GO" id="GO:0043138">
    <property type="term" value="F:3'-5' DNA helicase activity"/>
    <property type="evidence" value="ECO:0007669"/>
    <property type="project" value="TreeGrafter"/>
</dbReference>
<evidence type="ECO:0000259" key="7">
    <source>
        <dbReference type="PROSITE" id="PS51192"/>
    </source>
</evidence>
<dbReference type="PANTHER" id="PTHR13710">
    <property type="entry name" value="DNA HELICASE RECQ FAMILY MEMBER"/>
    <property type="match status" value="1"/>
</dbReference>
<evidence type="ECO:0000313" key="9">
    <source>
        <dbReference type="EMBL" id="EOQ87147.1"/>
    </source>
</evidence>
<dbReference type="RefSeq" id="WP_015679120.1">
    <property type="nucleotide sequence ID" value="NZ_AOGX02000044.1"/>
</dbReference>
<dbReference type="Pfam" id="PF00271">
    <property type="entry name" value="Helicase_C"/>
    <property type="match status" value="1"/>
</dbReference>
<dbReference type="InterPro" id="IPR001650">
    <property type="entry name" value="Helicase_C-like"/>
</dbReference>
<comment type="caution">
    <text evidence="9">The sequence shown here is derived from an EMBL/GenBank/DDBJ whole genome shotgun (WGS) entry which is preliminary data.</text>
</comment>
<evidence type="ECO:0000259" key="8">
    <source>
        <dbReference type="PROSITE" id="PS51194"/>
    </source>
</evidence>
<dbReference type="SMART" id="SM00487">
    <property type="entry name" value="DEXDc"/>
    <property type="match status" value="1"/>
</dbReference>
<dbReference type="CDD" id="cd17920">
    <property type="entry name" value="DEXHc_RecQ"/>
    <property type="match status" value="1"/>
</dbReference>
<dbReference type="GO" id="GO:0009378">
    <property type="term" value="F:four-way junction helicase activity"/>
    <property type="evidence" value="ECO:0007669"/>
    <property type="project" value="TreeGrafter"/>
</dbReference>
<dbReference type="InterPro" id="IPR011545">
    <property type="entry name" value="DEAD/DEAH_box_helicase_dom"/>
</dbReference>
<dbReference type="InterPro" id="IPR036388">
    <property type="entry name" value="WH-like_DNA-bd_sf"/>
</dbReference>
<evidence type="ECO:0000256" key="6">
    <source>
        <dbReference type="ARBA" id="ARBA00044550"/>
    </source>
</evidence>
<keyword evidence="1" id="KW-0547">Nucleotide-binding</keyword>
<dbReference type="GO" id="GO:0005737">
    <property type="term" value="C:cytoplasm"/>
    <property type="evidence" value="ECO:0007669"/>
    <property type="project" value="TreeGrafter"/>
</dbReference>
<dbReference type="Gene3D" id="1.10.10.10">
    <property type="entry name" value="Winged helix-like DNA-binding domain superfamily/Winged helix DNA-binding domain"/>
    <property type="match status" value="1"/>
</dbReference>
<keyword evidence="3 9" id="KW-0347">Helicase</keyword>
<evidence type="ECO:0000256" key="5">
    <source>
        <dbReference type="ARBA" id="ARBA00044535"/>
    </source>
</evidence>
<dbReference type="InterPro" id="IPR014001">
    <property type="entry name" value="Helicase_ATP-bd"/>
</dbReference>
<dbReference type="GO" id="GO:0006281">
    <property type="term" value="P:DNA repair"/>
    <property type="evidence" value="ECO:0007669"/>
    <property type="project" value="TreeGrafter"/>
</dbReference>
<evidence type="ECO:0000256" key="2">
    <source>
        <dbReference type="ARBA" id="ARBA00022801"/>
    </source>
</evidence>
<evidence type="ECO:0000256" key="4">
    <source>
        <dbReference type="ARBA" id="ARBA00022840"/>
    </source>
</evidence>
<dbReference type="SUPFAM" id="SSF52540">
    <property type="entry name" value="P-loop containing nucleoside triphosphate hydrolases"/>
    <property type="match status" value="1"/>
</dbReference>
<dbReference type="GO" id="GO:0006310">
    <property type="term" value="P:DNA recombination"/>
    <property type="evidence" value="ECO:0007669"/>
    <property type="project" value="InterPro"/>
</dbReference>
<dbReference type="GO" id="GO:0005694">
    <property type="term" value="C:chromosome"/>
    <property type="evidence" value="ECO:0007669"/>
    <property type="project" value="TreeGrafter"/>
</dbReference>
<dbReference type="InterPro" id="IPR004589">
    <property type="entry name" value="DNA_helicase_ATP-dep_RecQ"/>
</dbReference>
<feature type="domain" description="Helicase C-terminal" evidence="8">
    <location>
        <begin position="217"/>
        <end position="363"/>
    </location>
</feature>
<keyword evidence="2 9" id="KW-0378">Hydrolase</keyword>
<dbReference type="NCBIfam" id="TIGR00614">
    <property type="entry name" value="recQ_fam"/>
    <property type="match status" value="1"/>
</dbReference>
<dbReference type="GO" id="GO:0003676">
    <property type="term" value="F:nucleic acid binding"/>
    <property type="evidence" value="ECO:0007669"/>
    <property type="project" value="InterPro"/>
</dbReference>
<keyword evidence="4" id="KW-0067">ATP-binding</keyword>
<name>A0A5E8H8U9_9LEPT</name>
<dbReference type="EMBL" id="AOGX02000044">
    <property type="protein sequence ID" value="EOQ87147.1"/>
    <property type="molecule type" value="Genomic_DNA"/>
</dbReference>
<dbReference type="OrthoDB" id="9763310at2"/>
<sequence>MVDGSILAKFGIKSFRGNQEKIINHLLNGGNSLVLMPTGMGKSICYQIPALILEGTCIVISPLIALMKDQVDSLSKKGIQATFINSSLSRSERLERYKGLKENLFKLVYVSPERFQKKEFLEVIQSIPISLLAIDEAHCISQWGHDFRPDYKKIRWFRELLRFPRTIALTATASLRVQSDIITQMGLDSEEIKVFDDGLFRPNLFLTVEQFYDEESKYKQLLEELKTKVGVSIVYFSLIQDLESFSNWLDTKQIKHLVYHGKRSNQDRKNTLSRFLKAEEVILLSTNAFGMGVDKANVRNVFHMQIPGSIEAYYQEIGRAGRDGEPSYCKLYYSEDDLAIQMDFIDWQNPDISYLKKLYQLISQKQNQLSALDYDSIQSHMTFKNRSDHRVQTAINLLSSVGLISGDLERGTIQLEKEWDDSFFSKQELESKKKEGGKRLYQMLQYTKTNDCRRKFIHQYFDSPFVSCGNCDYCVNLVPNVN</sequence>
<evidence type="ECO:0000256" key="1">
    <source>
        <dbReference type="ARBA" id="ARBA00022741"/>
    </source>
</evidence>
<dbReference type="PANTHER" id="PTHR13710:SF150">
    <property type="entry name" value="ATP-DEPENDENT DNA HELICASE RECQ"/>
    <property type="match status" value="1"/>
</dbReference>
<dbReference type="Gene3D" id="3.40.50.300">
    <property type="entry name" value="P-loop containing nucleotide triphosphate hydrolases"/>
    <property type="match status" value="2"/>
</dbReference>
<dbReference type="GO" id="GO:0005524">
    <property type="term" value="F:ATP binding"/>
    <property type="evidence" value="ECO:0007669"/>
    <property type="project" value="UniProtKB-KW"/>
</dbReference>
<organism evidence="9 10">
    <name type="scientific">Leptospira yanagawae serovar Saopaulo str. Sao Paulo = ATCC 700523</name>
    <dbReference type="NCBI Taxonomy" id="1249483"/>
    <lineage>
        <taxon>Bacteria</taxon>
        <taxon>Pseudomonadati</taxon>
        <taxon>Spirochaetota</taxon>
        <taxon>Spirochaetia</taxon>
        <taxon>Leptospirales</taxon>
        <taxon>Leptospiraceae</taxon>
        <taxon>Leptospira</taxon>
    </lineage>
</organism>
<dbReference type="PROSITE" id="PS51194">
    <property type="entry name" value="HELICASE_CTER"/>
    <property type="match status" value="1"/>
</dbReference>
<dbReference type="PROSITE" id="PS51192">
    <property type="entry name" value="HELICASE_ATP_BIND_1"/>
    <property type="match status" value="1"/>
</dbReference>
<reference evidence="9 10" key="1">
    <citation type="submission" date="2013-04" db="EMBL/GenBank/DDBJ databases">
        <authorList>
            <person name="Harkins D.M."/>
            <person name="Durkin A.S."/>
            <person name="Brinkac L.M."/>
            <person name="Haft D.H."/>
            <person name="Selengut J.D."/>
            <person name="Sanka R."/>
            <person name="DePew J."/>
            <person name="Purushe J."/>
            <person name="Hartskeerl R.A."/>
            <person name="Ahmed A."/>
            <person name="van der Linden H."/>
            <person name="Goris M.G.A."/>
            <person name="Vinetz J.M."/>
            <person name="Sutton G.G."/>
            <person name="Nierman W.C."/>
            <person name="Fouts D.E."/>
        </authorList>
    </citation>
    <scope>NUCLEOTIDE SEQUENCE [LARGE SCALE GENOMIC DNA]</scope>
    <source>
        <strain evidence="9 10">Sao Paulo</strain>
    </source>
</reference>
<dbReference type="AlphaFoldDB" id="A0A5E8H8U9"/>
<dbReference type="GO" id="GO:0016787">
    <property type="term" value="F:hydrolase activity"/>
    <property type="evidence" value="ECO:0007669"/>
    <property type="project" value="UniProtKB-KW"/>
</dbReference>
<evidence type="ECO:0000313" key="10">
    <source>
        <dbReference type="Proteomes" id="UP000013996"/>
    </source>
</evidence>